<dbReference type="InterPro" id="IPR011009">
    <property type="entry name" value="Kinase-like_dom_sf"/>
</dbReference>
<evidence type="ECO:0000259" key="1">
    <source>
        <dbReference type="Pfam" id="PF01636"/>
    </source>
</evidence>
<dbReference type="RefSeq" id="WP_157169244.1">
    <property type="nucleotide sequence ID" value="NZ_WPNZ01000031.1"/>
</dbReference>
<evidence type="ECO:0000313" key="2">
    <source>
        <dbReference type="EMBL" id="MVO90221.1"/>
    </source>
</evidence>
<protein>
    <submittedName>
        <fullName evidence="2">Aminoglycoside phosphotransferase family protein</fullName>
    </submittedName>
</protein>
<keyword evidence="3" id="KW-1185">Reference proteome</keyword>
<accession>A0A6L6X963</accession>
<feature type="domain" description="Aminoglycoside phosphotransferase" evidence="1">
    <location>
        <begin position="38"/>
        <end position="252"/>
    </location>
</feature>
<dbReference type="InterPro" id="IPR002575">
    <property type="entry name" value="Aminoglycoside_PTrfase"/>
</dbReference>
<proteinExistence type="predicted"/>
<organism evidence="2 3">
    <name type="scientific">Streptomyces typhae</name>
    <dbReference type="NCBI Taxonomy" id="2681492"/>
    <lineage>
        <taxon>Bacteria</taxon>
        <taxon>Bacillati</taxon>
        <taxon>Actinomycetota</taxon>
        <taxon>Actinomycetes</taxon>
        <taxon>Kitasatosporales</taxon>
        <taxon>Streptomycetaceae</taxon>
        <taxon>Streptomyces</taxon>
    </lineage>
</organism>
<dbReference type="GO" id="GO:0016740">
    <property type="term" value="F:transferase activity"/>
    <property type="evidence" value="ECO:0007669"/>
    <property type="project" value="UniProtKB-KW"/>
</dbReference>
<dbReference type="Gene3D" id="1.10.510.10">
    <property type="entry name" value="Transferase(Phosphotransferase) domain 1"/>
    <property type="match status" value="1"/>
</dbReference>
<name>A0A6L6X963_9ACTN</name>
<gene>
    <name evidence="2" type="ORF">GPA10_37100</name>
</gene>
<dbReference type="EMBL" id="WPNZ01000031">
    <property type="protein sequence ID" value="MVO90221.1"/>
    <property type="molecule type" value="Genomic_DNA"/>
</dbReference>
<reference evidence="2 3" key="1">
    <citation type="submission" date="2019-11" db="EMBL/GenBank/DDBJ databases">
        <title>Streptomyces typhae sp. nov., a novel endophytic actinomycete isolated from the root of cattail pollen (Typha angustifolia L.).</title>
        <authorList>
            <person name="Peng C."/>
        </authorList>
    </citation>
    <scope>NUCLEOTIDE SEQUENCE [LARGE SCALE GENOMIC DNA]</scope>
    <source>
        <strain evidence="3">p1417</strain>
    </source>
</reference>
<keyword evidence="2" id="KW-0808">Transferase</keyword>
<dbReference type="SUPFAM" id="SSF56112">
    <property type="entry name" value="Protein kinase-like (PK-like)"/>
    <property type="match status" value="1"/>
</dbReference>
<dbReference type="Pfam" id="PF01636">
    <property type="entry name" value="APH"/>
    <property type="match status" value="1"/>
</dbReference>
<sequence>MTEPASAPGGFNEAELRSIVRHACNATRLNPARARLLRGHTNAVVLLPEAAVVMKVARRGTPIEKVRRTVCFVQWLVDRGFPTVPLHPGLEQPVVIDGHAVTFWTYLPQPEGLPVAASKIAKPLFALHNLPTPPLSLPQHDNIRAIRASLATITSLPAAALRFLSDRADRLEVDLEHVAFALPEGPLQGDPQHRNALHQHGDAVLCDWDTVAIGRPEWDLVTIEVHCRRFGYEPSHYRDFADTYGFDVTVMPHYRTLRDLRELRMITTNARKTHHAPQSVHEVKRRVEGLRREDLDLTWHIL</sequence>
<dbReference type="AlphaFoldDB" id="A0A6L6X963"/>
<comment type="caution">
    <text evidence="2">The sequence shown here is derived from an EMBL/GenBank/DDBJ whole genome shotgun (WGS) entry which is preliminary data.</text>
</comment>
<evidence type="ECO:0000313" key="3">
    <source>
        <dbReference type="Proteomes" id="UP000483802"/>
    </source>
</evidence>
<dbReference type="Proteomes" id="UP000483802">
    <property type="component" value="Unassembled WGS sequence"/>
</dbReference>